<dbReference type="Proteomes" id="UP001085076">
    <property type="component" value="Miscellaneous, Linkage group lg02"/>
</dbReference>
<comment type="catalytic activity">
    <reaction evidence="11">
        <text>a 1,2-diacyl-sn-glycero-3-phosphoethanolamine(in) = a 1,2-diacyl-sn-glycero-3-phosphoethanolamine(out)</text>
        <dbReference type="Rhea" id="RHEA:38895"/>
        <dbReference type="ChEBI" id="CHEBI:64612"/>
    </reaction>
</comment>
<sequence length="1010" mass="111541">MNVSIPWKNGSVDFCKVDADISVNPMEVSIQKDTIMWIIAVWESLRNVNTARESHIPRKAEESSALNSEFRGQFDSLGSSVLLSNKTTPGRGSFSKNSCSTSTQDTDPEALISSLECFDEFRSSQATLGNSGIWNWTCSVFQCDNRCIKSCLWFNTYSYCVPVFSLHSSYVYSQFLAVTNQRHVETNIQASLGEISVILSFLPEEQEHSQRFQHVTLNLQIHHQKMNLEASVMYARVDMFYDKGSISRNLEVFNHKSSSCSHMPLSESLQIQSTRSTYLDGRSVSSVSFIINLPPFVLWVHLPLVNILLNFCKEIQISLERSSRTKDSISDVLDEKNGSSLGEAKTNTSTYITTLSESANTQGNILLPHARIVLCFPTVKHGDSTQSTSLSKFIVFEFSPFPDLGKLPDASAVRKASSSKDKTHGIDINESFENSPNDSSPTQVSILVECDLLDLCINLDSIETSCLVQKELQGSWNNLRLTVGKFELLSVLNIGGIVDANFLWMNHGEGELRGSIVDRDKKPPFNTQDLLLISCSNSTIKRGDGEGANALSFGSAGGTYKSSSCSDTTGGLSRLVSQLQQLYAPDLEDALVHLQSSSEDVRSVGLLDEIHENAFYMNLEDGSALSTIMSSHGLNMHFPGDNCGLNSSNGISCDTFSPNIPMRISISMTEARMPWKMVLGYYHSKNHPRESCAKAFKLDLEVVKPDPLTPLEEYRLHLELLPIRLHLDQSQLNFLIHFFGKDADRISSQPNEPNDVEKSEISGKKKVNYGKKAIVEEALLPFFQKCDVRPVVVRVDYIPRRVDLAALRGGNYAELLNLVPWKGIDLQLKHVCAVGVYGWNSICRNSRWAMVGRYFSQSGARAFIRSISLEAVGLGVHLAAGAHEVLLQTEYILTSIPPSMPSSERDKREMTVRSNQPKDAQQGIRRACESISDGLGRTASALVGTPFKTYQRGGGAGPALVTAIRAAPAAAMAPVSASARAVHCALLGVRNSLDPEHKKESMEKYLGHQQ</sequence>
<evidence type="ECO:0000256" key="5">
    <source>
        <dbReference type="ARBA" id="ARBA00022448"/>
    </source>
</evidence>
<comment type="subcellular location">
    <subcellularLocation>
        <location evidence="1">Endoplasmic reticulum membrane</location>
        <topology evidence="1">Peripheral membrane protein</topology>
    </subcellularLocation>
    <subcellularLocation>
        <location evidence="2">Preautophagosomal structure membrane</location>
        <topology evidence="2">Peripheral membrane protein</topology>
    </subcellularLocation>
</comment>
<keyword evidence="6" id="KW-0256">Endoplasmic reticulum</keyword>
<evidence type="ECO:0000256" key="9">
    <source>
        <dbReference type="ARBA" id="ARBA00023136"/>
    </source>
</evidence>
<dbReference type="OrthoDB" id="18982at2759"/>
<reference evidence="12" key="2">
    <citation type="journal article" date="2022" name="Hortic Res">
        <title>The genome of Dioscorea zingiberensis sheds light on the biosynthesis, origin and evolution of the medicinally important diosgenin saponins.</title>
        <authorList>
            <person name="Li Y."/>
            <person name="Tan C."/>
            <person name="Li Z."/>
            <person name="Guo J."/>
            <person name="Li S."/>
            <person name="Chen X."/>
            <person name="Wang C."/>
            <person name="Dai X."/>
            <person name="Yang H."/>
            <person name="Song W."/>
            <person name="Hou L."/>
            <person name="Xu J."/>
            <person name="Tong Z."/>
            <person name="Xu A."/>
            <person name="Yuan X."/>
            <person name="Wang W."/>
            <person name="Yang Q."/>
            <person name="Chen L."/>
            <person name="Sun Z."/>
            <person name="Wang K."/>
            <person name="Pan B."/>
            <person name="Chen J."/>
            <person name="Bao Y."/>
            <person name="Liu F."/>
            <person name="Qi X."/>
            <person name="Gang D.R."/>
            <person name="Wen J."/>
            <person name="Li J."/>
        </authorList>
    </citation>
    <scope>NUCLEOTIDE SEQUENCE</scope>
    <source>
        <strain evidence="12">Dzin_1.0</strain>
    </source>
</reference>
<dbReference type="GO" id="GO:0006869">
    <property type="term" value="P:lipid transport"/>
    <property type="evidence" value="ECO:0007669"/>
    <property type="project" value="UniProtKB-KW"/>
</dbReference>
<dbReference type="GO" id="GO:0032266">
    <property type="term" value="F:phosphatidylinositol-3-phosphate binding"/>
    <property type="evidence" value="ECO:0007669"/>
    <property type="project" value="TreeGrafter"/>
</dbReference>
<dbReference type="GO" id="GO:0034045">
    <property type="term" value="C:phagophore assembly site membrane"/>
    <property type="evidence" value="ECO:0007669"/>
    <property type="project" value="UniProtKB-SubCell"/>
</dbReference>
<proteinExistence type="inferred from homology"/>
<dbReference type="GO" id="GO:0061723">
    <property type="term" value="P:glycophagy"/>
    <property type="evidence" value="ECO:0007669"/>
    <property type="project" value="TreeGrafter"/>
</dbReference>
<comment type="catalytic activity">
    <reaction evidence="10">
        <text>a 1,2-diacyl-sn-glycero-3-phospho-L-serine(in) = a 1,2-diacyl-sn-glycero-3-phospho-L-serine(out)</text>
        <dbReference type="Rhea" id="RHEA:38663"/>
        <dbReference type="ChEBI" id="CHEBI:57262"/>
    </reaction>
</comment>
<dbReference type="EMBL" id="JAGGNH010000002">
    <property type="protein sequence ID" value="KAJ0983472.1"/>
    <property type="molecule type" value="Genomic_DNA"/>
</dbReference>
<dbReference type="GO" id="GO:0043495">
    <property type="term" value="F:protein-membrane adaptor activity"/>
    <property type="evidence" value="ECO:0007669"/>
    <property type="project" value="TreeGrafter"/>
</dbReference>
<dbReference type="PANTHER" id="PTHR13190:SF1">
    <property type="entry name" value="AUTOPHAGY-RELATED 2, ISOFORM A"/>
    <property type="match status" value="1"/>
</dbReference>
<evidence type="ECO:0000256" key="3">
    <source>
        <dbReference type="ARBA" id="ARBA00009714"/>
    </source>
</evidence>
<accession>A0A9D5D388</accession>
<dbReference type="AlphaFoldDB" id="A0A9D5D388"/>
<gene>
    <name evidence="12" type="ORF">J5N97_011727</name>
</gene>
<comment type="caution">
    <text evidence="12">The sequence shown here is derived from an EMBL/GenBank/DDBJ whole genome shotgun (WGS) entry which is preliminary data.</text>
</comment>
<evidence type="ECO:0000256" key="11">
    <source>
        <dbReference type="ARBA" id="ARBA00024615"/>
    </source>
</evidence>
<keyword evidence="13" id="KW-1185">Reference proteome</keyword>
<evidence type="ECO:0000256" key="7">
    <source>
        <dbReference type="ARBA" id="ARBA00023006"/>
    </source>
</evidence>
<keyword evidence="7" id="KW-0072">Autophagy</keyword>
<evidence type="ECO:0000256" key="2">
    <source>
        <dbReference type="ARBA" id="ARBA00004623"/>
    </source>
</evidence>
<evidence type="ECO:0000256" key="8">
    <source>
        <dbReference type="ARBA" id="ARBA00023055"/>
    </source>
</evidence>
<protein>
    <recommendedName>
        <fullName evidence="4">Autophagy-related protein 2</fullName>
    </recommendedName>
</protein>
<dbReference type="Pfam" id="PF13329">
    <property type="entry name" value="ATG2_CAD"/>
    <property type="match status" value="2"/>
</dbReference>
<organism evidence="12 13">
    <name type="scientific">Dioscorea zingiberensis</name>
    <dbReference type="NCBI Taxonomy" id="325984"/>
    <lineage>
        <taxon>Eukaryota</taxon>
        <taxon>Viridiplantae</taxon>
        <taxon>Streptophyta</taxon>
        <taxon>Embryophyta</taxon>
        <taxon>Tracheophyta</taxon>
        <taxon>Spermatophyta</taxon>
        <taxon>Magnoliopsida</taxon>
        <taxon>Liliopsida</taxon>
        <taxon>Dioscoreales</taxon>
        <taxon>Dioscoreaceae</taxon>
        <taxon>Dioscorea</taxon>
    </lineage>
</organism>
<dbReference type="GO" id="GO:0000422">
    <property type="term" value="P:autophagy of mitochondrion"/>
    <property type="evidence" value="ECO:0007669"/>
    <property type="project" value="TreeGrafter"/>
</dbReference>
<comment type="similarity">
    <text evidence="3">Belongs to the ATG2 family.</text>
</comment>
<evidence type="ECO:0000256" key="10">
    <source>
        <dbReference type="ARBA" id="ARBA00024479"/>
    </source>
</evidence>
<evidence type="ECO:0000256" key="6">
    <source>
        <dbReference type="ARBA" id="ARBA00022824"/>
    </source>
</evidence>
<evidence type="ECO:0000313" key="12">
    <source>
        <dbReference type="EMBL" id="KAJ0983472.1"/>
    </source>
</evidence>
<dbReference type="InterPro" id="IPR026849">
    <property type="entry name" value="ATG2"/>
</dbReference>
<dbReference type="GO" id="GO:0000045">
    <property type="term" value="P:autophagosome assembly"/>
    <property type="evidence" value="ECO:0007669"/>
    <property type="project" value="TreeGrafter"/>
</dbReference>
<dbReference type="GO" id="GO:0034727">
    <property type="term" value="P:piecemeal microautophagy of the nucleus"/>
    <property type="evidence" value="ECO:0007669"/>
    <property type="project" value="TreeGrafter"/>
</dbReference>
<keyword evidence="9" id="KW-0472">Membrane</keyword>
<keyword evidence="5" id="KW-0813">Transport</keyword>
<dbReference type="GO" id="GO:0061709">
    <property type="term" value="P:reticulophagy"/>
    <property type="evidence" value="ECO:0007669"/>
    <property type="project" value="TreeGrafter"/>
</dbReference>
<evidence type="ECO:0000256" key="1">
    <source>
        <dbReference type="ARBA" id="ARBA00004406"/>
    </source>
</evidence>
<name>A0A9D5D388_9LILI</name>
<keyword evidence="8" id="KW-0445">Lipid transport</keyword>
<evidence type="ECO:0000313" key="13">
    <source>
        <dbReference type="Proteomes" id="UP001085076"/>
    </source>
</evidence>
<evidence type="ECO:0000256" key="4">
    <source>
        <dbReference type="ARBA" id="ARBA00018070"/>
    </source>
</evidence>
<dbReference type="GO" id="GO:0005789">
    <property type="term" value="C:endoplasmic reticulum membrane"/>
    <property type="evidence" value="ECO:0007669"/>
    <property type="project" value="UniProtKB-SubCell"/>
</dbReference>
<reference evidence="12" key="1">
    <citation type="submission" date="2021-03" db="EMBL/GenBank/DDBJ databases">
        <authorList>
            <person name="Li Z."/>
            <person name="Yang C."/>
        </authorList>
    </citation>
    <scope>NUCLEOTIDE SEQUENCE</scope>
    <source>
        <strain evidence="12">Dzin_1.0</strain>
        <tissue evidence="12">Leaf</tissue>
    </source>
</reference>
<dbReference type="GO" id="GO:0061908">
    <property type="term" value="C:phagophore"/>
    <property type="evidence" value="ECO:0007669"/>
    <property type="project" value="TreeGrafter"/>
</dbReference>
<dbReference type="PANTHER" id="PTHR13190">
    <property type="entry name" value="AUTOPHAGY-RELATED 2, ISOFORM A"/>
    <property type="match status" value="1"/>
</dbReference>